<evidence type="ECO:0000313" key="8">
    <source>
        <dbReference type="EMBL" id="PVY39940.1"/>
    </source>
</evidence>
<gene>
    <name evidence="8" type="ORF">C8E01_10984</name>
</gene>
<evidence type="ECO:0000256" key="4">
    <source>
        <dbReference type="ARBA" id="ARBA00022964"/>
    </source>
</evidence>
<dbReference type="InterPro" id="IPR051559">
    <property type="entry name" value="HIF_prolyl_hydroxylases"/>
</dbReference>
<dbReference type="GO" id="GO:0031418">
    <property type="term" value="F:L-ascorbic acid binding"/>
    <property type="evidence" value="ECO:0007669"/>
    <property type="project" value="UniProtKB-KW"/>
</dbReference>
<dbReference type="GO" id="GO:0031543">
    <property type="term" value="F:peptidyl-proline dioxygenase activity"/>
    <property type="evidence" value="ECO:0007669"/>
    <property type="project" value="TreeGrafter"/>
</dbReference>
<dbReference type="PANTHER" id="PTHR12907:SF26">
    <property type="entry name" value="HIF PROLYL HYDROXYLASE, ISOFORM C"/>
    <property type="match status" value="1"/>
</dbReference>
<dbReference type="EMBL" id="QEKI01000009">
    <property type="protein sequence ID" value="PVY39940.1"/>
    <property type="molecule type" value="Genomic_DNA"/>
</dbReference>
<feature type="domain" description="Fe2OG dioxygenase" evidence="7">
    <location>
        <begin position="125"/>
        <end position="229"/>
    </location>
</feature>
<dbReference type="GO" id="GO:0071456">
    <property type="term" value="P:cellular response to hypoxia"/>
    <property type="evidence" value="ECO:0007669"/>
    <property type="project" value="TreeGrafter"/>
</dbReference>
<reference evidence="8 9" key="1">
    <citation type="submission" date="2018-04" db="EMBL/GenBank/DDBJ databases">
        <title>Genomic Encyclopedia of Type Strains, Phase IV (KMG-IV): sequencing the most valuable type-strain genomes for metagenomic binning, comparative biology and taxonomic classification.</title>
        <authorList>
            <person name="Goeker M."/>
        </authorList>
    </citation>
    <scope>NUCLEOTIDE SEQUENCE [LARGE SCALE GENOMIC DNA]</scope>
    <source>
        <strain evidence="8 9">DSM 100231</strain>
    </source>
</reference>
<evidence type="ECO:0000256" key="2">
    <source>
        <dbReference type="ARBA" id="ARBA00022723"/>
    </source>
</evidence>
<proteinExistence type="predicted"/>
<evidence type="ECO:0000259" key="7">
    <source>
        <dbReference type="PROSITE" id="PS51471"/>
    </source>
</evidence>
<sequence>MHLRITFVGFFLESTITLYMIEDEIEGRELQHFEQIADRLSDKGYAIIDNFLQPTEVRNLLEVLQHHQEQGTFKKAGIGPAESVTVNKQVRGDYIRWIEPREALPPTQVFLDRMHEVMRYINRTCFLGLRDFEFHFTVYPPGTVYQRHLDQFRTDDHRRLSFICYLNEDWKPENGGNLRLYLPNEDGSEEEVDVLPIAGRLACFRADIIPHEVLAANRHRYSLTGWMLDQLNELTFL</sequence>
<dbReference type="AlphaFoldDB" id="A0A2U1AU67"/>
<organism evidence="8 9">
    <name type="scientific">Pontibacter virosus</name>
    <dbReference type="NCBI Taxonomy" id="1765052"/>
    <lineage>
        <taxon>Bacteria</taxon>
        <taxon>Pseudomonadati</taxon>
        <taxon>Bacteroidota</taxon>
        <taxon>Cytophagia</taxon>
        <taxon>Cytophagales</taxon>
        <taxon>Hymenobacteraceae</taxon>
        <taxon>Pontibacter</taxon>
    </lineage>
</organism>
<keyword evidence="6" id="KW-0408">Iron</keyword>
<evidence type="ECO:0000256" key="1">
    <source>
        <dbReference type="ARBA" id="ARBA00001961"/>
    </source>
</evidence>
<dbReference type="SMART" id="SM00702">
    <property type="entry name" value="P4Hc"/>
    <property type="match status" value="1"/>
</dbReference>
<dbReference type="InterPro" id="IPR005123">
    <property type="entry name" value="Oxoglu/Fe-dep_dioxygenase_dom"/>
</dbReference>
<dbReference type="PANTHER" id="PTHR12907">
    <property type="entry name" value="EGL NINE HOMOLOG-RELATED"/>
    <property type="match status" value="1"/>
</dbReference>
<comment type="cofactor">
    <cofactor evidence="1">
        <name>L-ascorbate</name>
        <dbReference type="ChEBI" id="CHEBI:38290"/>
    </cofactor>
</comment>
<evidence type="ECO:0000256" key="6">
    <source>
        <dbReference type="ARBA" id="ARBA00023004"/>
    </source>
</evidence>
<keyword evidence="5" id="KW-0560">Oxidoreductase</keyword>
<keyword evidence="4" id="KW-0223">Dioxygenase</keyword>
<evidence type="ECO:0000256" key="3">
    <source>
        <dbReference type="ARBA" id="ARBA00022896"/>
    </source>
</evidence>
<dbReference type="InterPro" id="IPR006620">
    <property type="entry name" value="Pro_4_hyd_alph"/>
</dbReference>
<keyword evidence="3" id="KW-0847">Vitamin C</keyword>
<name>A0A2U1AU67_9BACT</name>
<dbReference type="Proteomes" id="UP000245466">
    <property type="component" value="Unassembled WGS sequence"/>
</dbReference>
<keyword evidence="2" id="KW-0479">Metal-binding</keyword>
<comment type="caution">
    <text evidence="8">The sequence shown here is derived from an EMBL/GenBank/DDBJ whole genome shotgun (WGS) entry which is preliminary data.</text>
</comment>
<dbReference type="PROSITE" id="PS51471">
    <property type="entry name" value="FE2OG_OXY"/>
    <property type="match status" value="1"/>
</dbReference>
<dbReference type="Gene3D" id="2.60.120.620">
    <property type="entry name" value="q2cbj1_9rhob like domain"/>
    <property type="match status" value="1"/>
</dbReference>
<dbReference type="Pfam" id="PF13640">
    <property type="entry name" value="2OG-FeII_Oxy_3"/>
    <property type="match status" value="1"/>
</dbReference>
<protein>
    <submittedName>
        <fullName evidence="8">SM-20-related protein</fullName>
    </submittedName>
</protein>
<keyword evidence="9" id="KW-1185">Reference proteome</keyword>
<dbReference type="GO" id="GO:0008198">
    <property type="term" value="F:ferrous iron binding"/>
    <property type="evidence" value="ECO:0007669"/>
    <property type="project" value="TreeGrafter"/>
</dbReference>
<accession>A0A2U1AU67</accession>
<evidence type="ECO:0000313" key="9">
    <source>
        <dbReference type="Proteomes" id="UP000245466"/>
    </source>
</evidence>
<dbReference type="InterPro" id="IPR044862">
    <property type="entry name" value="Pro_4_hyd_alph_FE2OG_OXY"/>
</dbReference>
<evidence type="ECO:0000256" key="5">
    <source>
        <dbReference type="ARBA" id="ARBA00023002"/>
    </source>
</evidence>